<feature type="domain" description="Cupin-like" evidence="1">
    <location>
        <begin position="110"/>
        <end position="226"/>
    </location>
</feature>
<comment type="caution">
    <text evidence="2">The sequence shown here is derived from an EMBL/GenBank/DDBJ whole genome shotgun (WGS) entry which is preliminary data.</text>
</comment>
<organism evidence="2 3">
    <name type="scientific">Botrimarina colliarenosi</name>
    <dbReference type="NCBI Taxonomy" id="2528001"/>
    <lineage>
        <taxon>Bacteria</taxon>
        <taxon>Pseudomonadati</taxon>
        <taxon>Planctomycetota</taxon>
        <taxon>Planctomycetia</taxon>
        <taxon>Pirellulales</taxon>
        <taxon>Lacipirellulaceae</taxon>
        <taxon>Botrimarina</taxon>
    </lineage>
</organism>
<proteinExistence type="predicted"/>
<dbReference type="Gene3D" id="2.60.120.650">
    <property type="entry name" value="Cupin"/>
    <property type="match status" value="1"/>
</dbReference>
<evidence type="ECO:0000313" key="3">
    <source>
        <dbReference type="Proteomes" id="UP000317421"/>
    </source>
</evidence>
<reference evidence="2 3" key="1">
    <citation type="submission" date="2019-02" db="EMBL/GenBank/DDBJ databases">
        <title>Deep-cultivation of Planctomycetes and their phenomic and genomic characterization uncovers novel biology.</title>
        <authorList>
            <person name="Wiegand S."/>
            <person name="Jogler M."/>
            <person name="Boedeker C."/>
            <person name="Pinto D."/>
            <person name="Vollmers J."/>
            <person name="Rivas-Marin E."/>
            <person name="Kohn T."/>
            <person name="Peeters S.H."/>
            <person name="Heuer A."/>
            <person name="Rast P."/>
            <person name="Oberbeckmann S."/>
            <person name="Bunk B."/>
            <person name="Jeske O."/>
            <person name="Meyerdierks A."/>
            <person name="Storesund J.E."/>
            <person name="Kallscheuer N."/>
            <person name="Luecker S."/>
            <person name="Lage O.M."/>
            <person name="Pohl T."/>
            <person name="Merkel B.J."/>
            <person name="Hornburger P."/>
            <person name="Mueller R.-W."/>
            <person name="Bruemmer F."/>
            <person name="Labrenz M."/>
            <person name="Spormann A.M."/>
            <person name="Op Den Camp H."/>
            <person name="Overmann J."/>
            <person name="Amann R."/>
            <person name="Jetten M.S.M."/>
            <person name="Mascher T."/>
            <person name="Medema M.H."/>
            <person name="Devos D.P."/>
            <person name="Kaster A.-K."/>
            <person name="Ovreas L."/>
            <person name="Rohde M."/>
            <person name="Galperin M.Y."/>
            <person name="Jogler C."/>
        </authorList>
    </citation>
    <scope>NUCLEOTIDE SEQUENCE [LARGE SCALE GENOMIC DNA]</scope>
    <source>
        <strain evidence="2 3">Pla108</strain>
    </source>
</reference>
<evidence type="ECO:0000313" key="2">
    <source>
        <dbReference type="EMBL" id="TWT99817.1"/>
    </source>
</evidence>
<name>A0A5C6AJZ6_9BACT</name>
<dbReference type="InterPro" id="IPR041667">
    <property type="entry name" value="Cupin_8"/>
</dbReference>
<dbReference type="AlphaFoldDB" id="A0A5C6AJZ6"/>
<dbReference type="RefSeq" id="WP_146443139.1">
    <property type="nucleotide sequence ID" value="NZ_SJPR01000001.1"/>
</dbReference>
<dbReference type="Proteomes" id="UP000317421">
    <property type="component" value="Unassembled WGS sequence"/>
</dbReference>
<evidence type="ECO:0000259" key="1">
    <source>
        <dbReference type="Pfam" id="PF13621"/>
    </source>
</evidence>
<sequence length="328" mass="37719">MPDSLLSDWQPEDFETLERGVLVANHRLAETGLFTDDALATILDSHPAEHLSINTMGKRKDRFDWREGTRNGVPGDELVQMVREGHLWINCRQLLQHQPTHAEVIHSLFDALQSNASHFRAENRTANLLISSPHAWVPYHVDMPVNMLWHIRGRKRAWVYPHFDKRFASAFVLEKVCSGEWSEEVPYDSEWDKYALVFDAEPGQLITWPQLAPHRVENLEGLNVSLSTEHKNARARRRLNVHTANGILRQRFGFPCKSIEVDGFSAHAKQLLARLDRRIGKLVGKEKEQWVYPITFELDRTAPDGFRLLKTENETELTAHGVEEAVES</sequence>
<accession>A0A5C6AJZ6</accession>
<gene>
    <name evidence="2" type="ORF">Pla108_07600</name>
</gene>
<dbReference type="OrthoDB" id="7977346at2"/>
<dbReference type="SUPFAM" id="SSF51197">
    <property type="entry name" value="Clavaminate synthase-like"/>
    <property type="match status" value="1"/>
</dbReference>
<protein>
    <recommendedName>
        <fullName evidence="1">Cupin-like domain-containing protein</fullName>
    </recommendedName>
</protein>
<dbReference type="Pfam" id="PF13621">
    <property type="entry name" value="Cupin_8"/>
    <property type="match status" value="1"/>
</dbReference>
<dbReference type="EMBL" id="SJPR01000001">
    <property type="protein sequence ID" value="TWT99817.1"/>
    <property type="molecule type" value="Genomic_DNA"/>
</dbReference>
<keyword evidence="3" id="KW-1185">Reference proteome</keyword>